<proteinExistence type="predicted"/>
<keyword evidence="5" id="KW-0670">Pyruvate</keyword>
<dbReference type="GO" id="GO:0016903">
    <property type="term" value="F:oxidoreductase activity, acting on the aldehyde or oxo group of donors"/>
    <property type="evidence" value="ECO:0007669"/>
    <property type="project" value="UniProtKB-ARBA"/>
</dbReference>
<dbReference type="Pfam" id="PF17147">
    <property type="entry name" value="PFOR_II"/>
    <property type="match status" value="1"/>
</dbReference>
<dbReference type="InterPro" id="IPR029061">
    <property type="entry name" value="THDP-binding"/>
</dbReference>
<dbReference type="InterPro" id="IPR002880">
    <property type="entry name" value="Pyrv_Fd/Flavodoxin_OxRdtase_N"/>
</dbReference>
<protein>
    <submittedName>
        <fullName evidence="5">Pyruvate ferredoxin oxidoreductase</fullName>
    </submittedName>
</protein>
<evidence type="ECO:0000256" key="1">
    <source>
        <dbReference type="ARBA" id="ARBA00011595"/>
    </source>
</evidence>
<dbReference type="SUPFAM" id="SSF52922">
    <property type="entry name" value="TK C-terminal domain-like"/>
    <property type="match status" value="1"/>
</dbReference>
<dbReference type="InterPro" id="IPR050722">
    <property type="entry name" value="Pyruvate:ferred/Flavod_OxRd"/>
</dbReference>
<dbReference type="InterPro" id="IPR009014">
    <property type="entry name" value="Transketo_C/PFOR_II"/>
</dbReference>
<dbReference type="Pfam" id="PF01855">
    <property type="entry name" value="POR_N"/>
    <property type="match status" value="1"/>
</dbReference>
<dbReference type="CDD" id="cd07034">
    <property type="entry name" value="TPP_PYR_PFOR_IOR-alpha_like"/>
    <property type="match status" value="1"/>
</dbReference>
<evidence type="ECO:0000313" key="5">
    <source>
        <dbReference type="EMBL" id="UJG40696.1"/>
    </source>
</evidence>
<dbReference type="PANTHER" id="PTHR32154:SF0">
    <property type="entry name" value="PYRUVATE-FLAVODOXIN OXIDOREDUCTASE-RELATED"/>
    <property type="match status" value="1"/>
</dbReference>
<dbReference type="FunFam" id="3.40.50.970:FF:000012">
    <property type="entry name" value="Pyruvate:ferredoxin (Flavodoxin) oxidoreductase"/>
    <property type="match status" value="1"/>
</dbReference>
<dbReference type="GO" id="GO:0044272">
    <property type="term" value="P:sulfur compound biosynthetic process"/>
    <property type="evidence" value="ECO:0007669"/>
    <property type="project" value="UniProtKB-ARBA"/>
</dbReference>
<dbReference type="GO" id="GO:0019752">
    <property type="term" value="P:carboxylic acid metabolic process"/>
    <property type="evidence" value="ECO:0007669"/>
    <property type="project" value="UniProtKB-ARBA"/>
</dbReference>
<accession>A0A9Y1BKF4</accession>
<name>A0A9Y1BKF4_9ARCH</name>
<evidence type="ECO:0000259" key="3">
    <source>
        <dbReference type="Pfam" id="PF01855"/>
    </source>
</evidence>
<dbReference type="InterPro" id="IPR033412">
    <property type="entry name" value="PFOR_II"/>
</dbReference>
<dbReference type="FunFam" id="3.40.50.920:FF:000010">
    <property type="entry name" value="Pyruvate ferredoxin oxidoreductase, alpha subunit"/>
    <property type="match status" value="1"/>
</dbReference>
<dbReference type="EMBL" id="CP084166">
    <property type="protein sequence ID" value="UJG40696.1"/>
    <property type="molecule type" value="Genomic_DNA"/>
</dbReference>
<dbReference type="Gene3D" id="3.40.50.920">
    <property type="match status" value="1"/>
</dbReference>
<evidence type="ECO:0000259" key="4">
    <source>
        <dbReference type="Pfam" id="PF17147"/>
    </source>
</evidence>
<feature type="domain" description="Pyruvate:ferredoxin oxidoreductase core" evidence="4">
    <location>
        <begin position="264"/>
        <end position="368"/>
    </location>
</feature>
<keyword evidence="2" id="KW-0560">Oxidoreductase</keyword>
<dbReference type="Gene3D" id="3.40.50.970">
    <property type="match status" value="1"/>
</dbReference>
<organism evidence="5">
    <name type="scientific">Candidatus Heimdallarchaeum aukensis</name>
    <dbReference type="NCBI Taxonomy" id="2876573"/>
    <lineage>
        <taxon>Archaea</taxon>
        <taxon>Promethearchaeati</taxon>
        <taxon>Candidatus Heimdallarchaeota</taxon>
        <taxon>Candidatus Heimdallarchaeia (ex Rinke et al. 2021) (nom. nud.)</taxon>
        <taxon>Candidatus Heimdallarchaeales</taxon>
        <taxon>Candidatus Heimdallarchaeaceae</taxon>
        <taxon>Candidatus Heimdallarchaeum</taxon>
    </lineage>
</organism>
<feature type="domain" description="Pyruvate flavodoxin/ferredoxin oxidoreductase pyrimidine binding" evidence="3">
    <location>
        <begin position="18"/>
        <end position="242"/>
    </location>
</feature>
<sequence length="395" mass="43684">MMEPIVKGMTGDEAVAWAAKQINPDVVAAYPITPQTIIVERFSDYVNDGLVDTSFVPVESEHSAMSACVGASATGARVFTATASAGLALMYEILYVASGMRLPIVLAVANRAFSAPINIHAECTDQLVTRDASWVSLFGESAQEAYDETIMSFKIAENPKVLLPTMFGVEGFIVTHALERVDTLPDKAIKDFLPEKREVEYAFTPDEIRTFGSLVLQDYYMEIKRQQEDAMQEAYKVTKEVMSEYSELTGRNYEIIEKYKLEDADYAFVSYGATAGNAKAVVDNLREKGEKVGSLKIRMYRPFPAPDIYDALKGIKAVSILDRSATFGSPGTIVQSDLATALFGKKDVPTLHGYINGLGGRVLTIPEIEQIYMKTKAYHDEGKALTTEWFGYRKR</sequence>
<dbReference type="Proteomes" id="UP001201020">
    <property type="component" value="Chromosome"/>
</dbReference>
<dbReference type="SUPFAM" id="SSF52518">
    <property type="entry name" value="Thiamin diphosphate-binding fold (THDP-binding)"/>
    <property type="match status" value="1"/>
</dbReference>
<evidence type="ECO:0000256" key="2">
    <source>
        <dbReference type="ARBA" id="ARBA00023002"/>
    </source>
</evidence>
<dbReference type="GO" id="GO:0006979">
    <property type="term" value="P:response to oxidative stress"/>
    <property type="evidence" value="ECO:0007669"/>
    <property type="project" value="TreeGrafter"/>
</dbReference>
<reference evidence="5" key="1">
    <citation type="journal article" date="2022" name="Nat. Microbiol.">
        <title>Unique mobile elements and scalable gene flow at the prokaryote-eukaryote boundary revealed by circularized Asgard archaea genomes.</title>
        <authorList>
            <person name="Wu F."/>
            <person name="Speth D.R."/>
            <person name="Philosof A."/>
            <person name="Cremiere A."/>
            <person name="Narayanan A."/>
            <person name="Barco R.A."/>
            <person name="Connon S.A."/>
            <person name="Amend J.P."/>
            <person name="Antoshechkin I.A."/>
            <person name="Orphan V.J."/>
        </authorList>
    </citation>
    <scope>NUCLEOTIDE SEQUENCE</scope>
    <source>
        <strain evidence="5">PM71</strain>
    </source>
</reference>
<gene>
    <name evidence="5" type="primary">porA</name>
    <name evidence="5" type="ORF">K9W45_12785</name>
</gene>
<comment type="subunit">
    <text evidence="1">Heterotetramer of one alpha, one beta, one delta and one gamma chain.</text>
</comment>
<dbReference type="AlphaFoldDB" id="A0A9Y1BKF4"/>
<dbReference type="PANTHER" id="PTHR32154">
    <property type="entry name" value="PYRUVATE-FLAVODOXIN OXIDOREDUCTASE-RELATED"/>
    <property type="match status" value="1"/>
</dbReference>